<keyword evidence="2" id="KW-0687">Ribonucleoprotein</keyword>
<evidence type="ECO:0000313" key="4">
    <source>
        <dbReference type="Proteomes" id="UP000033881"/>
    </source>
</evidence>
<evidence type="ECO:0000313" key="3">
    <source>
        <dbReference type="EMBL" id="KKR01351.1"/>
    </source>
</evidence>
<keyword evidence="1" id="KW-0689">Ribosomal protein</keyword>
<name>A0A0G0MLS1_9BACT</name>
<organism evidence="3 4">
    <name type="scientific">Candidatus Woesebacteria bacterium GW2011_GWB1_39_12</name>
    <dbReference type="NCBI Taxonomy" id="1618574"/>
    <lineage>
        <taxon>Bacteria</taxon>
        <taxon>Candidatus Woeseibacteriota</taxon>
    </lineage>
</organism>
<dbReference type="InterPro" id="IPR034704">
    <property type="entry name" value="Ribosomal_bL28/bL31-like_sf"/>
</dbReference>
<evidence type="ECO:0000256" key="1">
    <source>
        <dbReference type="ARBA" id="ARBA00022980"/>
    </source>
</evidence>
<comment type="caution">
    <text evidence="3">The sequence shown here is derived from an EMBL/GenBank/DDBJ whole genome shotgun (WGS) entry which is preliminary data.</text>
</comment>
<dbReference type="AlphaFoldDB" id="A0A0G0MLS1"/>
<dbReference type="STRING" id="1618574.UT24_C0005G0060"/>
<protein>
    <recommendedName>
        <fullName evidence="5">HNH endonuclease</fullName>
    </recommendedName>
</protein>
<gene>
    <name evidence="3" type="ORF">UT24_C0005G0060</name>
</gene>
<dbReference type="SUPFAM" id="SSF143800">
    <property type="entry name" value="L28p-like"/>
    <property type="match status" value="1"/>
</dbReference>
<reference evidence="3 4" key="1">
    <citation type="journal article" date="2015" name="Nature">
        <title>rRNA introns, odd ribosomes, and small enigmatic genomes across a large radiation of phyla.</title>
        <authorList>
            <person name="Brown C.T."/>
            <person name="Hug L.A."/>
            <person name="Thomas B.C."/>
            <person name="Sharon I."/>
            <person name="Castelle C.J."/>
            <person name="Singh A."/>
            <person name="Wilkins M.J."/>
            <person name="Williams K.H."/>
            <person name="Banfield J.F."/>
        </authorList>
    </citation>
    <scope>NUCLEOTIDE SEQUENCE [LARGE SCALE GENOMIC DNA]</scope>
</reference>
<dbReference type="Proteomes" id="UP000033881">
    <property type="component" value="Unassembled WGS sequence"/>
</dbReference>
<accession>A0A0G0MLS1</accession>
<dbReference type="GO" id="GO:0005840">
    <property type="term" value="C:ribosome"/>
    <property type="evidence" value="ECO:0007669"/>
    <property type="project" value="UniProtKB-KW"/>
</dbReference>
<sequence length="104" mass="12064">MAKDTRKYRDRARYLADAVAKRRRHLKELAVQEGGGECQVCGYKKYSGALDFHHINEKKKLFALNVRDMTKSWKMIVKEIHKCLLVCANCHREIHAGLIKLPRG</sequence>
<evidence type="ECO:0008006" key="5">
    <source>
        <dbReference type="Google" id="ProtNLM"/>
    </source>
</evidence>
<dbReference type="GO" id="GO:1990904">
    <property type="term" value="C:ribonucleoprotein complex"/>
    <property type="evidence" value="ECO:0007669"/>
    <property type="project" value="UniProtKB-KW"/>
</dbReference>
<proteinExistence type="predicted"/>
<evidence type="ECO:0000256" key="2">
    <source>
        <dbReference type="ARBA" id="ARBA00023274"/>
    </source>
</evidence>
<dbReference type="EMBL" id="LBWB01000005">
    <property type="protein sequence ID" value="KKR01351.1"/>
    <property type="molecule type" value="Genomic_DNA"/>
</dbReference>